<keyword evidence="9" id="KW-0418">Kinase</keyword>
<dbReference type="NCBIfam" id="TIGR02478">
    <property type="entry name" value="6PF1K_euk"/>
    <property type="match status" value="1"/>
</dbReference>
<dbReference type="SUPFAM" id="SSF53784">
    <property type="entry name" value="Phosphofructokinase"/>
    <property type="match status" value="2"/>
</dbReference>
<comment type="cofactor">
    <cofactor evidence="1">
        <name>Mg(2+)</name>
        <dbReference type="ChEBI" id="CHEBI:18420"/>
    </cofactor>
</comment>
<evidence type="ECO:0000256" key="9">
    <source>
        <dbReference type="ARBA" id="ARBA00022777"/>
    </source>
</evidence>
<keyword evidence="6" id="KW-0808">Transferase</keyword>
<feature type="domain" description="Phosphofructokinase" evidence="21">
    <location>
        <begin position="51"/>
        <end position="342"/>
    </location>
</feature>
<reference evidence="22" key="1">
    <citation type="submission" date="2019-03" db="UniProtKB">
        <authorList>
            <consortium name="Ensembl"/>
        </authorList>
    </citation>
    <scope>IDENTIFICATION</scope>
</reference>
<evidence type="ECO:0000256" key="11">
    <source>
        <dbReference type="ARBA" id="ARBA00022842"/>
    </source>
</evidence>
<evidence type="ECO:0000256" key="4">
    <source>
        <dbReference type="ARBA" id="ARBA00022533"/>
    </source>
</evidence>
<dbReference type="Ensembl" id="ENSUMAT00000009914.1">
    <property type="protein sequence ID" value="ENSUMAP00000008300.1"/>
    <property type="gene ID" value="ENSUMAG00000001996.1"/>
</dbReference>
<dbReference type="GO" id="GO:0016208">
    <property type="term" value="F:AMP binding"/>
    <property type="evidence" value="ECO:0007669"/>
    <property type="project" value="TreeGrafter"/>
</dbReference>
<dbReference type="InterPro" id="IPR022953">
    <property type="entry name" value="ATP_PFK"/>
</dbReference>
<dbReference type="GO" id="GO:0061621">
    <property type="term" value="P:canonical glycolysis"/>
    <property type="evidence" value="ECO:0007669"/>
    <property type="project" value="TreeGrafter"/>
</dbReference>
<dbReference type="InterPro" id="IPR009161">
    <property type="entry name" value="6-Pfructokinase_euk"/>
</dbReference>
<dbReference type="Pfam" id="PF00365">
    <property type="entry name" value="PFK"/>
    <property type="match status" value="2"/>
</dbReference>
<evidence type="ECO:0000256" key="1">
    <source>
        <dbReference type="ARBA" id="ARBA00001946"/>
    </source>
</evidence>
<organism evidence="22">
    <name type="scientific">Ursus maritimus</name>
    <name type="common">Polar bear</name>
    <name type="synonym">Thalarctos maritimus</name>
    <dbReference type="NCBI Taxonomy" id="29073"/>
    <lineage>
        <taxon>Eukaryota</taxon>
        <taxon>Metazoa</taxon>
        <taxon>Chordata</taxon>
        <taxon>Craniata</taxon>
        <taxon>Vertebrata</taxon>
        <taxon>Euteleostomi</taxon>
        <taxon>Mammalia</taxon>
        <taxon>Eutheria</taxon>
        <taxon>Laurasiatheria</taxon>
        <taxon>Carnivora</taxon>
        <taxon>Caniformia</taxon>
        <taxon>Ursidae</taxon>
        <taxon>Ursus</taxon>
    </lineage>
</organism>
<evidence type="ECO:0000256" key="20">
    <source>
        <dbReference type="SAM" id="SignalP"/>
    </source>
</evidence>
<evidence type="ECO:0000256" key="16">
    <source>
        <dbReference type="ARBA" id="ARBA00041249"/>
    </source>
</evidence>
<evidence type="ECO:0000256" key="7">
    <source>
        <dbReference type="ARBA" id="ARBA00022723"/>
    </source>
</evidence>
<evidence type="ECO:0000256" key="15">
    <source>
        <dbReference type="ARBA" id="ARBA00023278"/>
    </source>
</evidence>
<keyword evidence="11" id="KW-0460">Magnesium</keyword>
<keyword evidence="7" id="KW-0479">Metal-binding</keyword>
<proteinExistence type="predicted"/>
<dbReference type="NCBIfam" id="NF002872">
    <property type="entry name" value="PRK03202.1"/>
    <property type="match status" value="1"/>
</dbReference>
<comment type="pathway">
    <text evidence="2">Carbohydrate degradation; glycolysis; D-glyceraldehyde 3-phosphate and glycerone phosphate from D-glucose: step 3/4.</text>
</comment>
<dbReference type="GeneTree" id="ENSGT00940000155440"/>
<evidence type="ECO:0000256" key="12">
    <source>
        <dbReference type="ARBA" id="ARBA00022990"/>
    </source>
</evidence>
<feature type="domain" description="Phosphofructokinase" evidence="21">
    <location>
        <begin position="414"/>
        <end position="697"/>
    </location>
</feature>
<evidence type="ECO:0000313" key="22">
    <source>
        <dbReference type="Ensembl" id="ENSUMAP00000008300"/>
    </source>
</evidence>
<dbReference type="PANTHER" id="PTHR13697:SF59">
    <property type="entry name" value="ATP-DEPENDENT 6-PHOSPHOFRUCTOKINASE, MUSCLE TYPE"/>
    <property type="match status" value="1"/>
</dbReference>
<dbReference type="GO" id="GO:0006002">
    <property type="term" value="P:fructose 6-phosphate metabolic process"/>
    <property type="evidence" value="ECO:0007669"/>
    <property type="project" value="InterPro"/>
</dbReference>
<dbReference type="AlphaFoldDB" id="A0A452TJE3"/>
<keyword evidence="3" id="KW-0963">Cytoplasm</keyword>
<name>A0A452TJE3_URSMA</name>
<keyword evidence="4" id="KW-0021">Allosteric enzyme</keyword>
<dbReference type="InterPro" id="IPR000023">
    <property type="entry name" value="Phosphofructokinase_dom"/>
</dbReference>
<keyword evidence="14" id="KW-0325">Glycoprotein</keyword>
<dbReference type="GO" id="GO:0070095">
    <property type="term" value="F:fructose-6-phosphate binding"/>
    <property type="evidence" value="ECO:0007669"/>
    <property type="project" value="TreeGrafter"/>
</dbReference>
<dbReference type="FunFam" id="3.40.50.460:FF:000001">
    <property type="entry name" value="ATP-dependent 6-phosphofructokinase"/>
    <property type="match status" value="1"/>
</dbReference>
<keyword evidence="5" id="KW-0597">Phosphoprotein</keyword>
<dbReference type="InterPro" id="IPR015912">
    <property type="entry name" value="Phosphofructokinase_CS"/>
</dbReference>
<feature type="region of interest" description="Disordered" evidence="19">
    <location>
        <begin position="389"/>
        <end position="409"/>
    </location>
</feature>
<dbReference type="GO" id="GO:0048029">
    <property type="term" value="F:monosaccharide binding"/>
    <property type="evidence" value="ECO:0007669"/>
    <property type="project" value="TreeGrafter"/>
</dbReference>
<evidence type="ECO:0000256" key="14">
    <source>
        <dbReference type="ARBA" id="ARBA00023180"/>
    </source>
</evidence>
<dbReference type="GO" id="GO:0042802">
    <property type="term" value="F:identical protein binding"/>
    <property type="evidence" value="ECO:0007669"/>
    <property type="project" value="TreeGrafter"/>
</dbReference>
<evidence type="ECO:0000256" key="5">
    <source>
        <dbReference type="ARBA" id="ARBA00022553"/>
    </source>
</evidence>
<gene>
    <name evidence="22" type="primary">PFKM</name>
</gene>
<accession>A0A452TJE3</accession>
<feature type="signal peptide" evidence="20">
    <location>
        <begin position="1"/>
        <end position="36"/>
    </location>
</feature>
<keyword evidence="20" id="KW-0732">Signal</keyword>
<dbReference type="PRINTS" id="PR00476">
    <property type="entry name" value="PHFRCTKINASE"/>
</dbReference>
<evidence type="ECO:0000256" key="18">
    <source>
        <dbReference type="ARBA" id="ARBA00048070"/>
    </source>
</evidence>
<evidence type="ECO:0000256" key="2">
    <source>
        <dbReference type="ARBA" id="ARBA00004679"/>
    </source>
</evidence>
<dbReference type="PROSITE" id="PS00433">
    <property type="entry name" value="PHOSPHOFRUCTOKINASE"/>
    <property type="match status" value="2"/>
</dbReference>
<comment type="catalytic activity">
    <reaction evidence="18">
        <text>beta-D-fructose 6-phosphate + ATP = beta-D-fructose 1,6-bisphosphate + ADP + H(+)</text>
        <dbReference type="Rhea" id="RHEA:16109"/>
        <dbReference type="ChEBI" id="CHEBI:15378"/>
        <dbReference type="ChEBI" id="CHEBI:30616"/>
        <dbReference type="ChEBI" id="CHEBI:32966"/>
        <dbReference type="ChEBI" id="CHEBI:57634"/>
        <dbReference type="ChEBI" id="CHEBI:456216"/>
        <dbReference type="EC" id="2.7.1.11"/>
    </reaction>
</comment>
<dbReference type="GO" id="GO:0005945">
    <property type="term" value="C:6-phosphofructokinase complex"/>
    <property type="evidence" value="ECO:0007669"/>
    <property type="project" value="TreeGrafter"/>
</dbReference>
<dbReference type="GO" id="GO:0016020">
    <property type="term" value="C:membrane"/>
    <property type="evidence" value="ECO:0007669"/>
    <property type="project" value="TreeGrafter"/>
</dbReference>
<keyword evidence="10" id="KW-0067">ATP-binding</keyword>
<evidence type="ECO:0000259" key="21">
    <source>
        <dbReference type="Pfam" id="PF00365"/>
    </source>
</evidence>
<dbReference type="Gene3D" id="3.40.50.450">
    <property type="match status" value="2"/>
</dbReference>
<evidence type="ECO:0000256" key="17">
    <source>
        <dbReference type="ARBA" id="ARBA00041366"/>
    </source>
</evidence>
<keyword evidence="8" id="KW-0547">Nucleotide-binding</keyword>
<keyword evidence="12" id="KW-0007">Acetylation</keyword>
<feature type="chain" id="PRO_5019448489" description="6-phosphofructokinase type A" evidence="20">
    <location>
        <begin position="37"/>
        <end position="786"/>
    </location>
</feature>
<dbReference type="GO" id="GO:0003872">
    <property type="term" value="F:6-phosphofructokinase activity"/>
    <property type="evidence" value="ECO:0007669"/>
    <property type="project" value="UniProtKB-EC"/>
</dbReference>
<keyword evidence="15" id="KW-0379">Hydroxylation</keyword>
<sequence>RALMFSRAPPGCTQNTPWVVPVILSFVLLLRSQTAANTGLFRATWNSQGEPGMNAAVRAVVRVGIFTGARVFFVHEGYQGLVDGGDHIREASWESVSMMLQLGGTVIGSARCKDFRDREGRLRAAHNLVKRGITNLCVIGGDGSLTGADTFRSEWSDLLSDLQKEATKSSYLNIVGLVGSIDNDFCGTDMTIGTDSALHRIIEIVDAITTTAQSHQRTFVLEVMGRHCGYLALVTSLSCGADWVFIPECPPDDDWEEHLCRRLSEVLVLYFALKKALAYSVDAGAIDKNGKPITSEDIKNLVVKRLGYDTRVTVLGHVQRGGTPSAFDRILGSRMGVEAVMALLEGTPDTPACVVSLSGNQAVRLPLMECVQVVSTDLSPLLTAPSLPLSGRLRGKRPTSKAAGQEQMESTHTVAVMNVGAPAAGMNAAVRSTVRIGLIQGNRVLVVHDGFEGLAKGQIEEAGWSYVGGWTGQGGSKLGTKRTLPKKSFEQISANITKFNIQGLVIIGGFEAYTGGLELMEGRKLFDELCIPFVVIPATVSNNVPGSDFSVGADTALNTICTTCDRIKQSAAGTKRRVFIIETMGGYGGYLATMAGLAAGADAAYIFEEPFTIRDLQANVEHLVQKMRTTVKRGLVLRNEKCNENYTTDFIFNLYSEEGKGIFDSRKNVLGHMQQGGSPTPFDRNFATKMGAKAMNWMSGKIKERRIFANTPDSGCVLGMRKRALVFQPVTELKDQTDFEHRIPKEQWWLKLRPILKILAKYEIDLDTSEHAHLEHINAIKIPWNI</sequence>
<evidence type="ECO:0000256" key="10">
    <source>
        <dbReference type="ARBA" id="ARBA00022840"/>
    </source>
</evidence>
<evidence type="ECO:0000256" key="19">
    <source>
        <dbReference type="SAM" id="MobiDB-lite"/>
    </source>
</evidence>
<evidence type="ECO:0000256" key="13">
    <source>
        <dbReference type="ARBA" id="ARBA00023152"/>
    </source>
</evidence>
<dbReference type="GO" id="GO:0046872">
    <property type="term" value="F:metal ion binding"/>
    <property type="evidence" value="ECO:0007669"/>
    <property type="project" value="UniProtKB-KW"/>
</dbReference>
<dbReference type="InterPro" id="IPR035966">
    <property type="entry name" value="PKF_sf"/>
</dbReference>
<dbReference type="GO" id="GO:0030388">
    <property type="term" value="P:fructose 1,6-bisphosphate metabolic process"/>
    <property type="evidence" value="ECO:0007669"/>
    <property type="project" value="TreeGrafter"/>
</dbReference>
<protein>
    <recommendedName>
        <fullName evidence="16">6-phosphofructokinase type A</fullName>
    </recommendedName>
    <alternativeName>
        <fullName evidence="17">Phosphofructo-1-kinase isozyme A</fullName>
    </alternativeName>
</protein>
<keyword evidence="13" id="KW-0324">Glycolysis</keyword>
<dbReference type="Gene3D" id="3.40.50.460">
    <property type="entry name" value="Phosphofructokinase domain"/>
    <property type="match status" value="2"/>
</dbReference>
<dbReference type="UniPathway" id="UPA00109">
    <property type="reaction ID" value="UER00182"/>
</dbReference>
<dbReference type="PANTHER" id="PTHR13697">
    <property type="entry name" value="PHOSPHOFRUCTOKINASE"/>
    <property type="match status" value="1"/>
</dbReference>
<evidence type="ECO:0000256" key="3">
    <source>
        <dbReference type="ARBA" id="ARBA00022490"/>
    </source>
</evidence>
<evidence type="ECO:0000256" key="8">
    <source>
        <dbReference type="ARBA" id="ARBA00022741"/>
    </source>
</evidence>
<dbReference type="GO" id="GO:0005524">
    <property type="term" value="F:ATP binding"/>
    <property type="evidence" value="ECO:0007669"/>
    <property type="project" value="UniProtKB-KW"/>
</dbReference>
<evidence type="ECO:0000256" key="6">
    <source>
        <dbReference type="ARBA" id="ARBA00022679"/>
    </source>
</evidence>
<dbReference type="FunFam" id="3.40.50.460:FF:000003">
    <property type="entry name" value="ATP-dependent 6-phosphofructokinase"/>
    <property type="match status" value="1"/>
</dbReference>